<dbReference type="EMBL" id="VCIW01000013">
    <property type="protein sequence ID" value="TLS50760.1"/>
    <property type="molecule type" value="Genomic_DNA"/>
</dbReference>
<evidence type="ECO:0000313" key="1">
    <source>
        <dbReference type="EMBL" id="TLS50760.1"/>
    </source>
</evidence>
<evidence type="ECO:0000313" key="2">
    <source>
        <dbReference type="Proteomes" id="UP000309676"/>
    </source>
</evidence>
<proteinExistence type="predicted"/>
<dbReference type="AlphaFoldDB" id="A0A5R9G9J7"/>
<dbReference type="Gene3D" id="3.10.180.10">
    <property type="entry name" value="2,3-Dihydroxybiphenyl 1,2-Dioxygenase, domain 1"/>
    <property type="match status" value="1"/>
</dbReference>
<comment type="caution">
    <text evidence="1">The sequence shown here is derived from an EMBL/GenBank/DDBJ whole genome shotgun (WGS) entry which is preliminary data.</text>
</comment>
<dbReference type="InterPro" id="IPR029068">
    <property type="entry name" value="Glyas_Bleomycin-R_OHBP_Dase"/>
</dbReference>
<reference evidence="1 2" key="1">
    <citation type="submission" date="2019-05" db="EMBL/GenBank/DDBJ databases">
        <authorList>
            <person name="Narsing Rao M.P."/>
            <person name="Li W.J."/>
        </authorList>
    </citation>
    <scope>NUCLEOTIDE SEQUENCE [LARGE SCALE GENOMIC DNA]</scope>
    <source>
        <strain evidence="1 2">SYSU_K30003</strain>
    </source>
</reference>
<organism evidence="1 2">
    <name type="scientific">Paenibacillus antri</name>
    <dbReference type="NCBI Taxonomy" id="2582848"/>
    <lineage>
        <taxon>Bacteria</taxon>
        <taxon>Bacillati</taxon>
        <taxon>Bacillota</taxon>
        <taxon>Bacilli</taxon>
        <taxon>Bacillales</taxon>
        <taxon>Paenibacillaceae</taxon>
        <taxon>Paenibacillus</taxon>
    </lineage>
</organism>
<accession>A0A5R9G9J7</accession>
<name>A0A5R9G9J7_9BACL</name>
<dbReference type="OrthoDB" id="9796521at2"/>
<dbReference type="SUPFAM" id="SSF54593">
    <property type="entry name" value="Glyoxalase/Bleomycin resistance protein/Dihydroxybiphenyl dioxygenase"/>
    <property type="match status" value="1"/>
</dbReference>
<dbReference type="RefSeq" id="WP_138195794.1">
    <property type="nucleotide sequence ID" value="NZ_VCIW01000013.1"/>
</dbReference>
<protein>
    <recommendedName>
        <fullName evidence="3">VOC family protein</fullName>
    </recommendedName>
</protein>
<dbReference type="Proteomes" id="UP000309676">
    <property type="component" value="Unassembled WGS sequence"/>
</dbReference>
<keyword evidence="2" id="KW-1185">Reference proteome</keyword>
<evidence type="ECO:0008006" key="3">
    <source>
        <dbReference type="Google" id="ProtNLM"/>
    </source>
</evidence>
<gene>
    <name evidence="1" type="ORF">FE782_18860</name>
</gene>
<sequence>MTTPFRLGHIALFARNRERVASFYREWFGAGAEGGVDVVGHPNEVKTTYLAASQRDLERLRARMREAGLPVSGIEGDGAFVKFGCNDPEGNRIEVLWAKDWRAGMGETGGANKE</sequence>